<dbReference type="GO" id="GO:0043484">
    <property type="term" value="P:regulation of RNA splicing"/>
    <property type="evidence" value="ECO:0007669"/>
    <property type="project" value="TreeGrafter"/>
</dbReference>
<dbReference type="PANTHER" id="PTHR12675">
    <property type="entry name" value="MUSCLEBLIND-LIKE PROTEIN"/>
    <property type="match status" value="1"/>
</dbReference>
<dbReference type="EMBL" id="CAJOBJ010278796">
    <property type="protein sequence ID" value="CAF5141437.1"/>
    <property type="molecule type" value="Genomic_DNA"/>
</dbReference>
<protein>
    <recommendedName>
        <fullName evidence="8">C3H1-type domain-containing protein</fullName>
    </recommendedName>
</protein>
<comment type="caution">
    <text evidence="9">The sequence shown here is derived from an EMBL/GenBank/DDBJ whole genome shotgun (WGS) entry which is preliminary data.</text>
</comment>
<feature type="zinc finger region" description="C3H1-type" evidence="6">
    <location>
        <begin position="80"/>
        <end position="108"/>
    </location>
</feature>
<evidence type="ECO:0000256" key="5">
    <source>
        <dbReference type="ARBA" id="ARBA00038226"/>
    </source>
</evidence>
<dbReference type="GO" id="GO:0005654">
    <property type="term" value="C:nucleoplasm"/>
    <property type="evidence" value="ECO:0007669"/>
    <property type="project" value="TreeGrafter"/>
</dbReference>
<evidence type="ECO:0000313" key="10">
    <source>
        <dbReference type="EMBL" id="CAF5141437.1"/>
    </source>
</evidence>
<feature type="non-terminal residue" evidence="9">
    <location>
        <position position="125"/>
    </location>
</feature>
<dbReference type="GO" id="GO:0005737">
    <property type="term" value="C:cytoplasm"/>
    <property type="evidence" value="ECO:0007669"/>
    <property type="project" value="TreeGrafter"/>
</dbReference>
<dbReference type="AlphaFoldDB" id="A0A8S3AAZ4"/>
<dbReference type="SMART" id="SM00356">
    <property type="entry name" value="ZnF_C3H1"/>
    <property type="match status" value="1"/>
</dbReference>
<evidence type="ECO:0000256" key="3">
    <source>
        <dbReference type="ARBA" id="ARBA00022771"/>
    </source>
</evidence>
<gene>
    <name evidence="10" type="ORF">GIL414_LOCUS64504</name>
    <name evidence="9" type="ORF">SMN809_LOCUS43017</name>
</gene>
<organism evidence="9 11">
    <name type="scientific">Rotaria magnacalcarata</name>
    <dbReference type="NCBI Taxonomy" id="392030"/>
    <lineage>
        <taxon>Eukaryota</taxon>
        <taxon>Metazoa</taxon>
        <taxon>Spiralia</taxon>
        <taxon>Gnathifera</taxon>
        <taxon>Rotifera</taxon>
        <taxon>Eurotatoria</taxon>
        <taxon>Bdelloidea</taxon>
        <taxon>Philodinida</taxon>
        <taxon>Philodinidae</taxon>
        <taxon>Rotaria</taxon>
    </lineage>
</organism>
<dbReference type="InterPro" id="IPR054429">
    <property type="entry name" value="Znf-CCCH_Muscleblind-like"/>
</dbReference>
<dbReference type="GO" id="GO:0008270">
    <property type="term" value="F:zinc ion binding"/>
    <property type="evidence" value="ECO:0007669"/>
    <property type="project" value="UniProtKB-KW"/>
</dbReference>
<dbReference type="PANTHER" id="PTHR12675:SF12">
    <property type="entry name" value="PROTEIN MUSCLEBLIND"/>
    <property type="match status" value="1"/>
</dbReference>
<dbReference type="Pfam" id="PF22628">
    <property type="entry name" value="zf-CCCH_10"/>
    <property type="match status" value="1"/>
</dbReference>
<evidence type="ECO:0000256" key="4">
    <source>
        <dbReference type="ARBA" id="ARBA00022833"/>
    </source>
</evidence>
<comment type="similarity">
    <text evidence="5">Belongs to the muscleblind family.</text>
</comment>
<name>A0A8S3AAZ4_9BILA</name>
<proteinExistence type="inferred from homology"/>
<keyword evidence="4 6" id="KW-0862">Zinc</keyword>
<dbReference type="GO" id="GO:0003723">
    <property type="term" value="F:RNA binding"/>
    <property type="evidence" value="ECO:0007669"/>
    <property type="project" value="TreeGrafter"/>
</dbReference>
<evidence type="ECO:0000256" key="2">
    <source>
        <dbReference type="ARBA" id="ARBA00022737"/>
    </source>
</evidence>
<accession>A0A8S3AAZ4</accession>
<feature type="domain" description="C3H1-type" evidence="8">
    <location>
        <begin position="80"/>
        <end position="108"/>
    </location>
</feature>
<dbReference type="InterPro" id="IPR000571">
    <property type="entry name" value="Znf_CCCH"/>
</dbReference>
<evidence type="ECO:0000259" key="8">
    <source>
        <dbReference type="PROSITE" id="PS50103"/>
    </source>
</evidence>
<dbReference type="Proteomes" id="UP000681720">
    <property type="component" value="Unassembled WGS sequence"/>
</dbReference>
<keyword evidence="1 6" id="KW-0479">Metal-binding</keyword>
<feature type="region of interest" description="Disordered" evidence="7">
    <location>
        <begin position="1"/>
        <end position="47"/>
    </location>
</feature>
<keyword evidence="2" id="KW-0677">Repeat</keyword>
<evidence type="ECO:0000313" key="9">
    <source>
        <dbReference type="EMBL" id="CAF4700112.1"/>
    </source>
</evidence>
<dbReference type="Gene3D" id="3.30.1370.210">
    <property type="match status" value="1"/>
</dbReference>
<feature type="compositionally biased region" description="Low complexity" evidence="7">
    <location>
        <begin position="17"/>
        <end position="47"/>
    </location>
</feature>
<dbReference type="PROSITE" id="PS50103">
    <property type="entry name" value="ZF_C3H1"/>
    <property type="match status" value="1"/>
</dbReference>
<dbReference type="Proteomes" id="UP000676336">
    <property type="component" value="Unassembled WGS sequence"/>
</dbReference>
<evidence type="ECO:0000256" key="6">
    <source>
        <dbReference type="PROSITE-ProRule" id="PRU00723"/>
    </source>
</evidence>
<sequence length="125" mass="13138">MSFSFTATPTDPHGAHHSSQNSMHHQQYVTPLPGSSSSSAGGSPTTAAQVQAAAAAAAAAQAAANMPLIASIANVKDSRWLTLEVCREYQRGKCTRSEQECKFAHPPTHVEVNSGKVIACFDSLK</sequence>
<dbReference type="EMBL" id="CAJOBI010125698">
    <property type="protein sequence ID" value="CAF4700112.1"/>
    <property type="molecule type" value="Genomic_DNA"/>
</dbReference>
<keyword evidence="3 6" id="KW-0863">Zinc-finger</keyword>
<reference evidence="9" key="1">
    <citation type="submission" date="2021-02" db="EMBL/GenBank/DDBJ databases">
        <authorList>
            <person name="Nowell W R."/>
        </authorList>
    </citation>
    <scope>NUCLEOTIDE SEQUENCE</scope>
</reference>
<evidence type="ECO:0000256" key="1">
    <source>
        <dbReference type="ARBA" id="ARBA00022723"/>
    </source>
</evidence>
<evidence type="ECO:0000313" key="11">
    <source>
        <dbReference type="Proteomes" id="UP000676336"/>
    </source>
</evidence>
<evidence type="ECO:0000256" key="7">
    <source>
        <dbReference type="SAM" id="MobiDB-lite"/>
    </source>
</evidence>